<name>A0ABP8W4R8_9MICO</name>
<dbReference type="RefSeq" id="WP_345376443.1">
    <property type="nucleotide sequence ID" value="NZ_BAABLM010000005.1"/>
</dbReference>
<dbReference type="PANTHER" id="PTHR43857">
    <property type="entry name" value="BLR7761 PROTEIN"/>
    <property type="match status" value="1"/>
</dbReference>
<gene>
    <name evidence="1" type="ORF">GCM10025780_27170</name>
</gene>
<dbReference type="InterPro" id="IPR035959">
    <property type="entry name" value="RutC-like_sf"/>
</dbReference>
<keyword evidence="2" id="KW-1185">Reference proteome</keyword>
<dbReference type="CDD" id="cd00448">
    <property type="entry name" value="YjgF_YER057c_UK114_family"/>
    <property type="match status" value="1"/>
</dbReference>
<dbReference type="InterPro" id="IPR006175">
    <property type="entry name" value="YjgF/YER057c/UK114"/>
</dbReference>
<dbReference type="Gene3D" id="3.30.1330.40">
    <property type="entry name" value="RutC-like"/>
    <property type="match status" value="1"/>
</dbReference>
<reference evidence="2" key="1">
    <citation type="journal article" date="2019" name="Int. J. Syst. Evol. Microbiol.">
        <title>The Global Catalogue of Microorganisms (GCM) 10K type strain sequencing project: providing services to taxonomists for standard genome sequencing and annotation.</title>
        <authorList>
            <consortium name="The Broad Institute Genomics Platform"/>
            <consortium name="The Broad Institute Genome Sequencing Center for Infectious Disease"/>
            <person name="Wu L."/>
            <person name="Ma J."/>
        </authorList>
    </citation>
    <scope>NUCLEOTIDE SEQUENCE [LARGE SCALE GENOMIC DNA]</scope>
    <source>
        <strain evidence="2">JCM 18956</strain>
    </source>
</reference>
<evidence type="ECO:0000313" key="1">
    <source>
        <dbReference type="EMBL" id="GAA4680454.1"/>
    </source>
</evidence>
<accession>A0ABP8W4R8</accession>
<dbReference type="PANTHER" id="PTHR43857:SF1">
    <property type="entry name" value="YJGH FAMILY PROTEIN"/>
    <property type="match status" value="1"/>
</dbReference>
<proteinExistence type="predicted"/>
<sequence length="135" mass="14238">MALERINPDTLFKPNPEASAQVIVSTGGRQVFVNGQISRDADAAMIGEGDLEAQLRQCWSNVKDALAAAGATGLDVVQYRTYVVDPKPGDAKNVTAIGREVFGAEWPVAPASFVGVPALGFHAYLVQIEAQAIVA</sequence>
<dbReference type="Proteomes" id="UP001501295">
    <property type="component" value="Unassembled WGS sequence"/>
</dbReference>
<dbReference type="SUPFAM" id="SSF55298">
    <property type="entry name" value="YjgF-like"/>
    <property type="match status" value="1"/>
</dbReference>
<comment type="caution">
    <text evidence="1">The sequence shown here is derived from an EMBL/GenBank/DDBJ whole genome shotgun (WGS) entry which is preliminary data.</text>
</comment>
<organism evidence="1 2">
    <name type="scientific">Frondihabitans cladoniiphilus</name>
    <dbReference type="NCBI Taxonomy" id="715785"/>
    <lineage>
        <taxon>Bacteria</taxon>
        <taxon>Bacillati</taxon>
        <taxon>Actinomycetota</taxon>
        <taxon>Actinomycetes</taxon>
        <taxon>Micrococcales</taxon>
        <taxon>Microbacteriaceae</taxon>
        <taxon>Frondihabitans</taxon>
    </lineage>
</organism>
<dbReference type="Pfam" id="PF01042">
    <property type="entry name" value="Ribonuc_L-PSP"/>
    <property type="match status" value="1"/>
</dbReference>
<protein>
    <submittedName>
        <fullName evidence="1">RidA family protein</fullName>
    </submittedName>
</protein>
<dbReference type="EMBL" id="BAABLM010000005">
    <property type="protein sequence ID" value="GAA4680454.1"/>
    <property type="molecule type" value="Genomic_DNA"/>
</dbReference>
<evidence type="ECO:0000313" key="2">
    <source>
        <dbReference type="Proteomes" id="UP001501295"/>
    </source>
</evidence>